<dbReference type="GO" id="GO:0016758">
    <property type="term" value="F:hexosyltransferase activity"/>
    <property type="evidence" value="ECO:0007669"/>
    <property type="project" value="TreeGrafter"/>
</dbReference>
<dbReference type="Pfam" id="PF13439">
    <property type="entry name" value="Glyco_transf_4"/>
    <property type="match status" value="1"/>
</dbReference>
<dbReference type="GO" id="GO:1901137">
    <property type="term" value="P:carbohydrate derivative biosynthetic process"/>
    <property type="evidence" value="ECO:0007669"/>
    <property type="project" value="UniProtKB-ARBA"/>
</dbReference>
<dbReference type="Pfam" id="PF13692">
    <property type="entry name" value="Glyco_trans_1_4"/>
    <property type="match status" value="1"/>
</dbReference>
<evidence type="ECO:0000313" key="4">
    <source>
        <dbReference type="EMBL" id="SOC47725.1"/>
    </source>
</evidence>
<evidence type="ECO:0000259" key="3">
    <source>
        <dbReference type="Pfam" id="PF13439"/>
    </source>
</evidence>
<evidence type="ECO:0000256" key="2">
    <source>
        <dbReference type="ARBA" id="ARBA00022679"/>
    </source>
</evidence>
<protein>
    <submittedName>
        <fullName evidence="4">Glycosyltransferase involved in cell wall bisynthesis</fullName>
    </submittedName>
</protein>
<dbReference type="PANTHER" id="PTHR45947:SF3">
    <property type="entry name" value="SULFOQUINOVOSYL TRANSFERASE SQD2"/>
    <property type="match status" value="1"/>
</dbReference>
<proteinExistence type="predicted"/>
<keyword evidence="1" id="KW-0328">Glycosyltransferase</keyword>
<dbReference type="SUPFAM" id="SSF53756">
    <property type="entry name" value="UDP-Glycosyltransferase/glycogen phosphorylase"/>
    <property type="match status" value="1"/>
</dbReference>
<dbReference type="AlphaFoldDB" id="A0A285V0N5"/>
<dbReference type="EMBL" id="OBQI01000001">
    <property type="protein sequence ID" value="SOC47725.1"/>
    <property type="molecule type" value="Genomic_DNA"/>
</dbReference>
<name>A0A285V0N5_9ACTN</name>
<evidence type="ECO:0000313" key="5">
    <source>
        <dbReference type="Proteomes" id="UP000219435"/>
    </source>
</evidence>
<keyword evidence="5" id="KW-1185">Reference proteome</keyword>
<keyword evidence="2 4" id="KW-0808">Transferase</keyword>
<reference evidence="5" key="1">
    <citation type="submission" date="2017-08" db="EMBL/GenBank/DDBJ databases">
        <authorList>
            <person name="Varghese N."/>
            <person name="Submissions S."/>
        </authorList>
    </citation>
    <scope>NUCLEOTIDE SEQUENCE [LARGE SCALE GENOMIC DNA]</scope>
    <source>
        <strain evidence="5">DSM 4725</strain>
    </source>
</reference>
<dbReference type="Proteomes" id="UP000219435">
    <property type="component" value="Unassembled WGS sequence"/>
</dbReference>
<dbReference type="RefSeq" id="WP_217991443.1">
    <property type="nucleotide sequence ID" value="NZ_OBQI01000001.1"/>
</dbReference>
<sequence length="350" mass="36901">MITGLAAGGAETQLRLLLRHSRHDAEVVTLYNAGSVADQLRADGVPVHDLGMRSNTEVGAVLRLARLIRRGRYDVVHTHLYRACLYGRVAARLAGVRTVVATEHSLLDDQLEGRSAGRGVRLLYLATERLGRATVAVSAATRDNLLRWGVAPERVLTVPNGLDLDALAFDPTDRAAVRADIGVGADARVVGAVGRLHPGKRFDELIRSLAPTLGESDQLLIVGEGPERASLTALAADLGVAPFVHLVGERPVAPALSAMDVLASPSRYETFGLAVLEGLAAGLPVVFRRCPAVDEMGGDVPGAIRIGSDADLATALAGVVARPARPAPDALTAFDVRGVAARIDDLYERV</sequence>
<organism evidence="4 5">
    <name type="scientific">Blastococcus aggregatus</name>
    <dbReference type="NCBI Taxonomy" id="38502"/>
    <lineage>
        <taxon>Bacteria</taxon>
        <taxon>Bacillati</taxon>
        <taxon>Actinomycetota</taxon>
        <taxon>Actinomycetes</taxon>
        <taxon>Geodermatophilales</taxon>
        <taxon>Geodermatophilaceae</taxon>
        <taxon>Blastococcus</taxon>
    </lineage>
</organism>
<gene>
    <name evidence="4" type="ORF">SAMN05660748_0984</name>
</gene>
<evidence type="ECO:0000256" key="1">
    <source>
        <dbReference type="ARBA" id="ARBA00022676"/>
    </source>
</evidence>
<dbReference type="InterPro" id="IPR050194">
    <property type="entry name" value="Glycosyltransferase_grp1"/>
</dbReference>
<dbReference type="PANTHER" id="PTHR45947">
    <property type="entry name" value="SULFOQUINOVOSYL TRANSFERASE SQD2"/>
    <property type="match status" value="1"/>
</dbReference>
<accession>A0A285V0N5</accession>
<feature type="domain" description="Glycosyltransferase subfamily 4-like N-terminal" evidence="3">
    <location>
        <begin position="8"/>
        <end position="165"/>
    </location>
</feature>
<dbReference type="Gene3D" id="3.40.50.2000">
    <property type="entry name" value="Glycogen Phosphorylase B"/>
    <property type="match status" value="2"/>
</dbReference>
<dbReference type="InterPro" id="IPR028098">
    <property type="entry name" value="Glyco_trans_4-like_N"/>
</dbReference>